<evidence type="ECO:0000259" key="1">
    <source>
        <dbReference type="PROSITE" id="PS50206"/>
    </source>
</evidence>
<evidence type="ECO:0000313" key="3">
    <source>
        <dbReference type="Proteomes" id="UP001232063"/>
    </source>
</evidence>
<dbReference type="EMBL" id="JASJOU010000010">
    <property type="protein sequence ID" value="MDJ1503999.1"/>
    <property type="molecule type" value="Genomic_DNA"/>
</dbReference>
<proteinExistence type="predicted"/>
<feature type="domain" description="Rhodanese" evidence="1">
    <location>
        <begin position="15"/>
        <end position="103"/>
    </location>
</feature>
<dbReference type="InterPro" id="IPR036873">
    <property type="entry name" value="Rhodanese-like_dom_sf"/>
</dbReference>
<dbReference type="PANTHER" id="PTHR43031:SF17">
    <property type="entry name" value="SULFURTRANSFERASE YTWF-RELATED"/>
    <property type="match status" value="1"/>
</dbReference>
<dbReference type="PROSITE" id="PS50206">
    <property type="entry name" value="RHODANESE_3"/>
    <property type="match status" value="1"/>
</dbReference>
<dbReference type="SMART" id="SM00450">
    <property type="entry name" value="RHOD"/>
    <property type="match status" value="1"/>
</dbReference>
<dbReference type="InterPro" id="IPR001763">
    <property type="entry name" value="Rhodanese-like_dom"/>
</dbReference>
<keyword evidence="3" id="KW-1185">Reference proteome</keyword>
<organism evidence="2 3">
    <name type="scientific">Xanthocytophaga agilis</name>
    <dbReference type="NCBI Taxonomy" id="3048010"/>
    <lineage>
        <taxon>Bacteria</taxon>
        <taxon>Pseudomonadati</taxon>
        <taxon>Bacteroidota</taxon>
        <taxon>Cytophagia</taxon>
        <taxon>Cytophagales</taxon>
        <taxon>Rhodocytophagaceae</taxon>
        <taxon>Xanthocytophaga</taxon>
    </lineage>
</organism>
<reference evidence="2" key="1">
    <citation type="submission" date="2023-05" db="EMBL/GenBank/DDBJ databases">
        <authorList>
            <person name="Zhang X."/>
        </authorList>
    </citation>
    <scope>NUCLEOTIDE SEQUENCE</scope>
    <source>
        <strain evidence="2">BD1B2-1</strain>
    </source>
</reference>
<comment type="caution">
    <text evidence="2">The sequence shown here is derived from an EMBL/GenBank/DDBJ whole genome shotgun (WGS) entry which is preliminary data.</text>
</comment>
<accession>A0AAE3R566</accession>
<dbReference type="RefSeq" id="WP_314514840.1">
    <property type="nucleotide sequence ID" value="NZ_JASJOU010000010.1"/>
</dbReference>
<dbReference type="InterPro" id="IPR050229">
    <property type="entry name" value="GlpE_sulfurtransferase"/>
</dbReference>
<evidence type="ECO:0000313" key="2">
    <source>
        <dbReference type="EMBL" id="MDJ1503999.1"/>
    </source>
</evidence>
<protein>
    <submittedName>
        <fullName evidence="2">Rhodanese-like domain-containing protein</fullName>
    </submittedName>
</protein>
<dbReference type="PANTHER" id="PTHR43031">
    <property type="entry name" value="FAD-DEPENDENT OXIDOREDUCTASE"/>
    <property type="match status" value="1"/>
</dbReference>
<dbReference type="CDD" id="cd00158">
    <property type="entry name" value="RHOD"/>
    <property type="match status" value="1"/>
</dbReference>
<gene>
    <name evidence="2" type="ORF">QNI22_25285</name>
</gene>
<sequence length="105" mass="12026">MKEITVTEFKDLQDKGEDYQLIDVREPYEFDIANICGELIPQGQIPDNVDKISRDKKVIIHCRSGARSGRIVQYLEQQHGFDNLYNLKGGILAWSAEIDPSVPQY</sequence>
<name>A0AAE3R566_9BACT</name>
<dbReference type="Proteomes" id="UP001232063">
    <property type="component" value="Unassembled WGS sequence"/>
</dbReference>
<dbReference type="AlphaFoldDB" id="A0AAE3R566"/>
<dbReference type="Pfam" id="PF00581">
    <property type="entry name" value="Rhodanese"/>
    <property type="match status" value="1"/>
</dbReference>
<dbReference type="Gene3D" id="3.40.250.10">
    <property type="entry name" value="Rhodanese-like domain"/>
    <property type="match status" value="1"/>
</dbReference>
<dbReference type="SUPFAM" id="SSF52821">
    <property type="entry name" value="Rhodanese/Cell cycle control phosphatase"/>
    <property type="match status" value="1"/>
</dbReference>